<name>A0AAU7E0R6_9MICO</name>
<accession>A0AAU7E0R6</accession>
<reference evidence="2" key="1">
    <citation type="submission" date="2024-02" db="EMBL/GenBank/DDBJ databases">
        <title>Tomenella chthoni gen. nov. sp. nov., a member of the family Jonesiaceae isolated from bat guano.</title>
        <authorList>
            <person name="Miller S.L."/>
            <person name="King J."/>
            <person name="Sankaranarayanan K."/>
            <person name="Lawson P.A."/>
        </authorList>
    </citation>
    <scope>NUCLEOTIDE SEQUENCE</scope>
    <source>
        <strain evidence="2">BS-20</strain>
    </source>
</reference>
<feature type="transmembrane region" description="Helical" evidence="1">
    <location>
        <begin position="246"/>
        <end position="267"/>
    </location>
</feature>
<sequence length="361" mass="37786">MRALEVLREGARNHGAGTSRALTSLIVFIFVAGILGTIATRMVVGVSQEAANYQTAGASVYRVDLPGRIDSQACDQISHMPGVLAAGASRQATDLTFALLRGLPIAVSEVTPGFIQLVGAEQNDPTSQGIILDVDLADSLGLVALPAALAVVGKPDPVPVLGTYLSPDDGRDTALSSGALAISNHGVYDACWVRYIPPIDNPMKVMGLALLPEKFGGEDQVIAPVQWNTSLGATLDPGQAFANLPLGWLIAAGGVLGIVLGAILTRLRKLEMSSALHAGADRWSLTSISAVEVFIWLGPAVGLLLGGLVWGAHYANPDPYWPAWQAGARVIAASAAGWLVGVCAVTVLTKEQRLIKYFQQR</sequence>
<feature type="transmembrane region" description="Helical" evidence="1">
    <location>
        <begin position="288"/>
        <end position="310"/>
    </location>
</feature>
<keyword evidence="1" id="KW-0812">Transmembrane</keyword>
<organism evidence="2">
    <name type="scientific">Jonesiaceae bacterium BS-20</name>
    <dbReference type="NCBI Taxonomy" id="3120821"/>
    <lineage>
        <taxon>Bacteria</taxon>
        <taxon>Bacillati</taxon>
        <taxon>Actinomycetota</taxon>
        <taxon>Actinomycetes</taxon>
        <taxon>Micrococcales</taxon>
        <taxon>Jonesiaceae</taxon>
    </lineage>
</organism>
<dbReference type="EMBL" id="CP146203">
    <property type="protein sequence ID" value="XBH22888.1"/>
    <property type="molecule type" value="Genomic_DNA"/>
</dbReference>
<feature type="transmembrane region" description="Helical" evidence="1">
    <location>
        <begin position="21"/>
        <end position="44"/>
    </location>
</feature>
<keyword evidence="1" id="KW-0472">Membrane</keyword>
<gene>
    <name evidence="2" type="ORF">V5R04_06655</name>
</gene>
<feature type="transmembrane region" description="Helical" evidence="1">
    <location>
        <begin position="330"/>
        <end position="349"/>
    </location>
</feature>
<proteinExistence type="predicted"/>
<evidence type="ECO:0008006" key="3">
    <source>
        <dbReference type="Google" id="ProtNLM"/>
    </source>
</evidence>
<evidence type="ECO:0000313" key="2">
    <source>
        <dbReference type="EMBL" id="XBH22888.1"/>
    </source>
</evidence>
<protein>
    <recommendedName>
        <fullName evidence="3">ABC transporter permease</fullName>
    </recommendedName>
</protein>
<dbReference type="AlphaFoldDB" id="A0AAU7E0R6"/>
<evidence type="ECO:0000256" key="1">
    <source>
        <dbReference type="SAM" id="Phobius"/>
    </source>
</evidence>
<keyword evidence="1" id="KW-1133">Transmembrane helix</keyword>